<gene>
    <name evidence="1" type="ORF">GCM10025789_30830</name>
</gene>
<evidence type="ECO:0000313" key="2">
    <source>
        <dbReference type="Proteomes" id="UP001501521"/>
    </source>
</evidence>
<proteinExistence type="predicted"/>
<protein>
    <recommendedName>
        <fullName evidence="3">4Fe-4S Wbl-type domain-containing protein</fullName>
    </recommendedName>
</protein>
<sequence>MENRRVWRTHKLNRIWRHREAAELALVLVSAGNCAVPGTGWNQAEISHATAPNSSTAADAAHQALKFCIDCPVINECAQWATIDRYTGLAAGSSWIRGQEYDPNTTINNPRPKTTAA</sequence>
<comment type="caution">
    <text evidence="1">The sequence shown here is derived from an EMBL/GenBank/DDBJ whole genome shotgun (WGS) entry which is preliminary data.</text>
</comment>
<organism evidence="1 2">
    <name type="scientific">Tessaracoccus lubricantis</name>
    <dbReference type="NCBI Taxonomy" id="545543"/>
    <lineage>
        <taxon>Bacteria</taxon>
        <taxon>Bacillati</taxon>
        <taxon>Actinomycetota</taxon>
        <taxon>Actinomycetes</taxon>
        <taxon>Propionibacteriales</taxon>
        <taxon>Propionibacteriaceae</taxon>
        <taxon>Tessaracoccus</taxon>
    </lineage>
</organism>
<evidence type="ECO:0000313" key="1">
    <source>
        <dbReference type="EMBL" id="GAA4909414.1"/>
    </source>
</evidence>
<dbReference type="Proteomes" id="UP001501521">
    <property type="component" value="Unassembled WGS sequence"/>
</dbReference>
<reference evidence="2" key="1">
    <citation type="journal article" date="2019" name="Int. J. Syst. Evol. Microbiol.">
        <title>The Global Catalogue of Microorganisms (GCM) 10K type strain sequencing project: providing services to taxonomists for standard genome sequencing and annotation.</title>
        <authorList>
            <consortium name="The Broad Institute Genomics Platform"/>
            <consortium name="The Broad Institute Genome Sequencing Center for Infectious Disease"/>
            <person name="Wu L."/>
            <person name="Ma J."/>
        </authorList>
    </citation>
    <scope>NUCLEOTIDE SEQUENCE [LARGE SCALE GENOMIC DNA]</scope>
    <source>
        <strain evidence="2">JCM 19125</strain>
    </source>
</reference>
<accession>A0ABP9FWV6</accession>
<name>A0ABP9FWV6_9ACTN</name>
<dbReference type="RefSeq" id="WP_345584474.1">
    <property type="nucleotide sequence ID" value="NZ_BAABLV010000063.1"/>
</dbReference>
<keyword evidence="2" id="KW-1185">Reference proteome</keyword>
<evidence type="ECO:0008006" key="3">
    <source>
        <dbReference type="Google" id="ProtNLM"/>
    </source>
</evidence>
<dbReference type="EMBL" id="BAABLV010000063">
    <property type="protein sequence ID" value="GAA4909414.1"/>
    <property type="molecule type" value="Genomic_DNA"/>
</dbReference>